<sequence length="47" mass="5134">MKGCFRVFLVVILVDLESVLNGVVLQSASSYHAFSVISCSDLHQMSC</sequence>
<protein>
    <submittedName>
        <fullName evidence="1">Uncharacterized protein</fullName>
    </submittedName>
</protein>
<evidence type="ECO:0000313" key="1">
    <source>
        <dbReference type="EMBL" id="EFB33233.1"/>
    </source>
</evidence>
<proteinExistence type="predicted"/>
<dbReference type="HOGENOM" id="CLU_3171680_0_0_10"/>
<organism evidence="1 2">
    <name type="scientific">Segatella oris F0302</name>
    <dbReference type="NCBI Taxonomy" id="649760"/>
    <lineage>
        <taxon>Bacteria</taxon>
        <taxon>Pseudomonadati</taxon>
        <taxon>Bacteroidota</taxon>
        <taxon>Bacteroidia</taxon>
        <taxon>Bacteroidales</taxon>
        <taxon>Prevotellaceae</taxon>
        <taxon>Segatella</taxon>
    </lineage>
</organism>
<dbReference type="STRING" id="649760.HMPREF0971_00512"/>
<reference evidence="1 2" key="1">
    <citation type="submission" date="2009-11" db="EMBL/GenBank/DDBJ databases">
        <authorList>
            <person name="Weinstock G."/>
            <person name="Sodergren E."/>
            <person name="Clifton S."/>
            <person name="Fulton L."/>
            <person name="Fulton B."/>
            <person name="Courtney L."/>
            <person name="Fronick C."/>
            <person name="Harrison M."/>
            <person name="Strong C."/>
            <person name="Farmer C."/>
            <person name="Delahaunty K."/>
            <person name="Markovic C."/>
            <person name="Hall O."/>
            <person name="Minx P."/>
            <person name="Tomlinson C."/>
            <person name="Mitreva M."/>
            <person name="Nelson J."/>
            <person name="Hou S."/>
            <person name="Wollam A."/>
            <person name="Pepin K.H."/>
            <person name="Johnson M."/>
            <person name="Bhonagiri V."/>
            <person name="Nash W.E."/>
            <person name="Warren W."/>
            <person name="Chinwalla A."/>
            <person name="Mardis E.R."/>
            <person name="Wilson R.K."/>
        </authorList>
    </citation>
    <scope>NUCLEOTIDE SEQUENCE [LARGE SCALE GENOMIC DNA]</scope>
    <source>
        <strain evidence="1 2">F0302</strain>
    </source>
</reference>
<evidence type="ECO:0000313" key="2">
    <source>
        <dbReference type="Proteomes" id="UP000004079"/>
    </source>
</evidence>
<gene>
    <name evidence="1" type="ORF">HMPREF0971_00512</name>
</gene>
<name>D1QNH6_9BACT</name>
<dbReference type="AlphaFoldDB" id="D1QNH6"/>
<comment type="caution">
    <text evidence="1">The sequence shown here is derived from an EMBL/GenBank/DDBJ whole genome shotgun (WGS) entry which is preliminary data.</text>
</comment>
<dbReference type="Proteomes" id="UP000004079">
    <property type="component" value="Unassembled WGS sequence"/>
</dbReference>
<dbReference type="EMBL" id="ACUZ02000004">
    <property type="protein sequence ID" value="EFB33233.1"/>
    <property type="molecule type" value="Genomic_DNA"/>
</dbReference>
<accession>D1QNH6</accession>